<protein>
    <submittedName>
        <fullName evidence="2">Uncharacterized protein</fullName>
    </submittedName>
</protein>
<feature type="transmembrane region" description="Helical" evidence="1">
    <location>
        <begin position="6"/>
        <end position="25"/>
    </location>
</feature>
<proteinExistence type="predicted"/>
<keyword evidence="1" id="KW-0472">Membrane</keyword>
<dbReference type="Proteomes" id="UP001501196">
    <property type="component" value="Unassembled WGS sequence"/>
</dbReference>
<gene>
    <name evidence="2" type="ORF">GCM10009819_09000</name>
</gene>
<evidence type="ECO:0000256" key="1">
    <source>
        <dbReference type="SAM" id="Phobius"/>
    </source>
</evidence>
<keyword evidence="1" id="KW-1133">Transmembrane helix</keyword>
<name>A0ABN2U4F8_9MICO</name>
<reference evidence="2 3" key="1">
    <citation type="journal article" date="2019" name="Int. J. Syst. Evol. Microbiol.">
        <title>The Global Catalogue of Microorganisms (GCM) 10K type strain sequencing project: providing services to taxonomists for standard genome sequencing and annotation.</title>
        <authorList>
            <consortium name="The Broad Institute Genomics Platform"/>
            <consortium name="The Broad Institute Genome Sequencing Center for Infectious Disease"/>
            <person name="Wu L."/>
            <person name="Ma J."/>
        </authorList>
    </citation>
    <scope>NUCLEOTIDE SEQUENCE [LARGE SCALE GENOMIC DNA]</scope>
    <source>
        <strain evidence="2 3">JCM 15672</strain>
    </source>
</reference>
<dbReference type="EMBL" id="BAAAPW010000001">
    <property type="protein sequence ID" value="GAA2027751.1"/>
    <property type="molecule type" value="Genomic_DNA"/>
</dbReference>
<keyword evidence="1" id="KW-0812">Transmembrane</keyword>
<accession>A0ABN2U4F8</accession>
<keyword evidence="3" id="KW-1185">Reference proteome</keyword>
<evidence type="ECO:0000313" key="3">
    <source>
        <dbReference type="Proteomes" id="UP001501196"/>
    </source>
</evidence>
<comment type="caution">
    <text evidence="2">The sequence shown here is derived from an EMBL/GenBank/DDBJ whole genome shotgun (WGS) entry which is preliminary data.</text>
</comment>
<sequence length="138" mass="15012">MNVWATLAAVIPILGALIAGVLYLLDQRGLRRERALRRRVRDEEAEYREQMQASLIESGAKESAAMMQAIGLGMEFRERRLAEHGIAKPGPTNDDFDIGLAMTGPVAGWGEITRQTIVLVSAALGMACLAIQYIESAA</sequence>
<dbReference type="RefSeq" id="WP_344369766.1">
    <property type="nucleotide sequence ID" value="NZ_BAAAPW010000001.1"/>
</dbReference>
<feature type="transmembrane region" description="Helical" evidence="1">
    <location>
        <begin position="116"/>
        <end position="134"/>
    </location>
</feature>
<organism evidence="2 3">
    <name type="scientific">Agromyces tropicus</name>
    <dbReference type="NCBI Taxonomy" id="555371"/>
    <lineage>
        <taxon>Bacteria</taxon>
        <taxon>Bacillati</taxon>
        <taxon>Actinomycetota</taxon>
        <taxon>Actinomycetes</taxon>
        <taxon>Micrococcales</taxon>
        <taxon>Microbacteriaceae</taxon>
        <taxon>Agromyces</taxon>
    </lineage>
</organism>
<evidence type="ECO:0000313" key="2">
    <source>
        <dbReference type="EMBL" id="GAA2027751.1"/>
    </source>
</evidence>